<evidence type="ECO:0000313" key="2">
    <source>
        <dbReference type="EMBL" id="GIY36068.1"/>
    </source>
</evidence>
<proteinExistence type="predicted"/>
<dbReference type="EMBL" id="BPLR01010006">
    <property type="protein sequence ID" value="GIY36068.1"/>
    <property type="molecule type" value="Genomic_DNA"/>
</dbReference>
<accession>A0AAV4SNP1</accession>
<evidence type="ECO:0000256" key="1">
    <source>
        <dbReference type="SAM" id="Phobius"/>
    </source>
</evidence>
<organism evidence="2 3">
    <name type="scientific">Caerostris extrusa</name>
    <name type="common">Bark spider</name>
    <name type="synonym">Caerostris bankana</name>
    <dbReference type="NCBI Taxonomy" id="172846"/>
    <lineage>
        <taxon>Eukaryota</taxon>
        <taxon>Metazoa</taxon>
        <taxon>Ecdysozoa</taxon>
        <taxon>Arthropoda</taxon>
        <taxon>Chelicerata</taxon>
        <taxon>Arachnida</taxon>
        <taxon>Araneae</taxon>
        <taxon>Araneomorphae</taxon>
        <taxon>Entelegynae</taxon>
        <taxon>Araneoidea</taxon>
        <taxon>Araneidae</taxon>
        <taxon>Caerostris</taxon>
    </lineage>
</organism>
<protein>
    <submittedName>
        <fullName evidence="2">Uncharacterized protein</fullName>
    </submittedName>
</protein>
<reference evidence="2 3" key="1">
    <citation type="submission" date="2021-06" db="EMBL/GenBank/DDBJ databases">
        <title>Caerostris extrusa draft genome.</title>
        <authorList>
            <person name="Kono N."/>
            <person name="Arakawa K."/>
        </authorList>
    </citation>
    <scope>NUCLEOTIDE SEQUENCE [LARGE SCALE GENOMIC DNA]</scope>
</reference>
<sequence>MQTQETKEKRVGWKSIYQTGDALNMPLFHARGFSNAPGICPGTSRGTSALSGEICEQTFKEYALDLLKDPCKSSPHNIQCHYALPLFFHLCFCGAVTILLFHLFYDRCKSCGSRKCRKKGKRERMRITFVSFKRAGRVTLPQGGRNIQNPSSKPLPSKFLPRKQVSERRFYTSRPVDTQIKCSQLVSQENIGKIKITLFVLKKINNISKNRTNSARLDILPANRQPNLYEDIF</sequence>
<keyword evidence="1" id="KW-1133">Transmembrane helix</keyword>
<feature type="transmembrane region" description="Helical" evidence="1">
    <location>
        <begin position="82"/>
        <end position="105"/>
    </location>
</feature>
<gene>
    <name evidence="2" type="ORF">CEXT_733761</name>
</gene>
<dbReference type="Proteomes" id="UP001054945">
    <property type="component" value="Unassembled WGS sequence"/>
</dbReference>
<dbReference type="AlphaFoldDB" id="A0AAV4SNP1"/>
<keyword evidence="1" id="KW-0812">Transmembrane</keyword>
<keyword evidence="1" id="KW-0472">Membrane</keyword>
<keyword evidence="3" id="KW-1185">Reference proteome</keyword>
<evidence type="ECO:0000313" key="3">
    <source>
        <dbReference type="Proteomes" id="UP001054945"/>
    </source>
</evidence>
<name>A0AAV4SNP1_CAEEX</name>
<comment type="caution">
    <text evidence="2">The sequence shown here is derived from an EMBL/GenBank/DDBJ whole genome shotgun (WGS) entry which is preliminary data.</text>
</comment>